<proteinExistence type="predicted"/>
<comment type="caution">
    <text evidence="1">The sequence shown here is derived from an EMBL/GenBank/DDBJ whole genome shotgun (WGS) entry which is preliminary data.</text>
</comment>
<accession>A0ACC0CJJ6</accession>
<evidence type="ECO:0000313" key="1">
    <source>
        <dbReference type="EMBL" id="KAI6080583.1"/>
    </source>
</evidence>
<protein>
    <submittedName>
        <fullName evidence="1">Pyridoxal phosphate-dependent transferase</fullName>
    </submittedName>
</protein>
<reference evidence="1 2" key="1">
    <citation type="journal article" date="2022" name="New Phytol.">
        <title>Ecological generalism drives hyperdiversity of secondary metabolite gene clusters in xylarialean endophytes.</title>
        <authorList>
            <person name="Franco M.E.E."/>
            <person name="Wisecaver J.H."/>
            <person name="Arnold A.E."/>
            <person name="Ju Y.M."/>
            <person name="Slot J.C."/>
            <person name="Ahrendt S."/>
            <person name="Moore L.P."/>
            <person name="Eastman K.E."/>
            <person name="Scott K."/>
            <person name="Konkel Z."/>
            <person name="Mondo S.J."/>
            <person name="Kuo A."/>
            <person name="Hayes R.D."/>
            <person name="Haridas S."/>
            <person name="Andreopoulos B."/>
            <person name="Riley R."/>
            <person name="LaButti K."/>
            <person name="Pangilinan J."/>
            <person name="Lipzen A."/>
            <person name="Amirebrahimi M."/>
            <person name="Yan J."/>
            <person name="Adam C."/>
            <person name="Keymanesh K."/>
            <person name="Ng V."/>
            <person name="Louie K."/>
            <person name="Northen T."/>
            <person name="Drula E."/>
            <person name="Henrissat B."/>
            <person name="Hsieh H.M."/>
            <person name="Youens-Clark K."/>
            <person name="Lutzoni F."/>
            <person name="Miadlikowska J."/>
            <person name="Eastwood D.C."/>
            <person name="Hamelin R.C."/>
            <person name="Grigoriev I.V."/>
            <person name="U'Ren J.M."/>
        </authorList>
    </citation>
    <scope>NUCLEOTIDE SEQUENCE [LARGE SCALE GENOMIC DNA]</scope>
    <source>
        <strain evidence="1 2">ER1909</strain>
    </source>
</reference>
<evidence type="ECO:0000313" key="2">
    <source>
        <dbReference type="Proteomes" id="UP001497680"/>
    </source>
</evidence>
<dbReference type="EMBL" id="MU394433">
    <property type="protein sequence ID" value="KAI6080583.1"/>
    <property type="molecule type" value="Genomic_DNA"/>
</dbReference>
<keyword evidence="1" id="KW-0808">Transferase</keyword>
<dbReference type="Proteomes" id="UP001497680">
    <property type="component" value="Unassembled WGS sequence"/>
</dbReference>
<gene>
    <name evidence="1" type="ORF">F4821DRAFT_54037</name>
</gene>
<organism evidence="1 2">
    <name type="scientific">Hypoxylon rubiginosum</name>
    <dbReference type="NCBI Taxonomy" id="110542"/>
    <lineage>
        <taxon>Eukaryota</taxon>
        <taxon>Fungi</taxon>
        <taxon>Dikarya</taxon>
        <taxon>Ascomycota</taxon>
        <taxon>Pezizomycotina</taxon>
        <taxon>Sordariomycetes</taxon>
        <taxon>Xylariomycetidae</taxon>
        <taxon>Xylariales</taxon>
        <taxon>Hypoxylaceae</taxon>
        <taxon>Hypoxylon</taxon>
    </lineage>
</organism>
<sequence>MGDDKDRLAHAVVGSWFLGPRAENAGLLKTFFNLILDDQQTARESFYPDDPAFITAEMTQTAGFQESIDGLRTDVEWLSGNLATHSIPFWSPRYNAHMNMDTAMPSIIGYMAAMMYNPNNVATEASPFTTWIEKEVGTQLCHMVGYGRDRNVVPWGHITCDGSVANLEAIWAIRNLKFYPLSLKLAMSDNGPLAFLADMDPPFIVATCKGDEKPFTDLSTWELLNLKPSTVLDIPTRLGKEYSISGAFLQDALNKYSVQTVGPEYLEQQFGIKKSPKFFISTTKHYSWPKGGAITGLGSQNFINVGVDEDARMDTQELRRHLDSCLRGNSEDDYTAVFGGVAIIGSTEHGACDPIAEVIKIRHEYQAQGLSFAIHCDAAWGGYFASTVPIPAPKGRKLPLVPELTLKTYTIKQLQSLESADSITIDPHKSGYINYPAGGLCYRDERMRYLITWTSPYVFHQGDETGSMGVYGVEGSKPGASAVATWLTYKTLGEKGYKRLLGEAIFTCTKLYCHWATLTGPQDDLIVVPLNRLPSETSGGDVEAEKRLIREKILGVNNEQLVNDKDTFKFMAKLGSDLMINAFACNFKINGKPNKDVGEASYLNERIFQRLSVTSMDDVVRERPLFLTSSSFDEDAYGRCLADFKRRLQLGDGTVPAHGALSYLINVTMSPWPTDPPFLGELAQSFKQIAEKEVQRCIFRNEVKPALHRFVMQGLDRIYLVYMPMFHMANHRQQLIITADYPTEVQELYQQLRQENPDKTYTTGSANPKLLSDLLEPGADIEYRMDDGIPDENTQPLMTFKLSNINVVVNKSLSFDALENTYPERMPFYLYGTENECHIDHVLKKAPNAQISADRIEVNLSPQLSDEQLAKGVVAVLEDVCETSIQPLPLNNDESIMLDSPGLALVACRTHKVSVYSTYGGPHSMFVEPIATGDITLQGGIFADWKEINGDPANPGQSTRALKWPSKRA</sequence>
<keyword evidence="2" id="KW-1185">Reference proteome</keyword>
<name>A0ACC0CJJ6_9PEZI</name>